<dbReference type="InterPro" id="IPR001750">
    <property type="entry name" value="ND/Mrp_TM"/>
</dbReference>
<keyword evidence="14 17" id="KW-0496">Mitochondrion</keyword>
<feature type="transmembrane region" description="Helical" evidence="17">
    <location>
        <begin position="237"/>
        <end position="264"/>
    </location>
</feature>
<gene>
    <name evidence="20" type="primary">ND4</name>
</gene>
<feature type="transmembrane region" description="Helical" evidence="17">
    <location>
        <begin position="296"/>
        <end position="317"/>
    </location>
</feature>
<evidence type="ECO:0000313" key="20">
    <source>
        <dbReference type="EMBL" id="QXG82906.1"/>
    </source>
</evidence>
<dbReference type="PANTHER" id="PTHR43507">
    <property type="entry name" value="NADH-UBIQUINONE OXIDOREDUCTASE CHAIN 4"/>
    <property type="match status" value="1"/>
</dbReference>
<proteinExistence type="inferred from homology"/>
<feature type="transmembrane region" description="Helical" evidence="17">
    <location>
        <begin position="180"/>
        <end position="203"/>
    </location>
</feature>
<keyword evidence="11 17" id="KW-1133">Transmembrane helix</keyword>
<feature type="transmembrane region" description="Helical" evidence="17">
    <location>
        <begin position="210"/>
        <end position="231"/>
    </location>
</feature>
<evidence type="ECO:0000259" key="18">
    <source>
        <dbReference type="Pfam" id="PF00361"/>
    </source>
</evidence>
<feature type="transmembrane region" description="Helical" evidence="17">
    <location>
        <begin position="338"/>
        <end position="356"/>
    </location>
</feature>
<dbReference type="GO" id="GO:0015990">
    <property type="term" value="P:electron transport coupled proton transport"/>
    <property type="evidence" value="ECO:0007669"/>
    <property type="project" value="TreeGrafter"/>
</dbReference>
<evidence type="ECO:0000256" key="6">
    <source>
        <dbReference type="ARBA" id="ARBA00022448"/>
    </source>
</evidence>
<dbReference type="GO" id="GO:0048039">
    <property type="term" value="F:ubiquinone binding"/>
    <property type="evidence" value="ECO:0007669"/>
    <property type="project" value="TreeGrafter"/>
</dbReference>
<geneLocation type="mitochondrion" evidence="20"/>
<comment type="function">
    <text evidence="17">Core subunit of the mitochondrial membrane respiratory chain NADH dehydrogenase (Complex I) which catalyzes electron transfer from NADH through the respiratory chain, using ubiquinone as an electron acceptor. Essential for the catalytic activity and assembly of complex I.</text>
</comment>
<dbReference type="PANTHER" id="PTHR43507:SF20">
    <property type="entry name" value="NADH-UBIQUINONE OXIDOREDUCTASE CHAIN 4"/>
    <property type="match status" value="1"/>
</dbReference>
<evidence type="ECO:0000256" key="9">
    <source>
        <dbReference type="ARBA" id="ARBA00022967"/>
    </source>
</evidence>
<sequence length="442" mass="50080">MMALLVAGLFSISCINFVNFWFLPYIIAVFSLFFFFQMPGFISFSSLSFNLGLDLISFLMVVLSFWICLLMIMASSSSILFMKNFISFFSFTMMILLISLFLAFSSLNLFMFYLFFEVSLVPTLFLILGWGNQPERLMAGIYLLFYTLLMSLPMMISLFYMNVIFSSLELYFLTTFSASWWFFLCSSMVFFVKIPMFMIHLWLPKAHVEAPISGSMILAGVMLKLGGYGMIRVLKIFSFIGVSLSFFIISLSMVGAMIVSILCLRQSDMKLLIAYSSVSHMGLVLAALMSLSTWSIYGSCVLMVAHGLSSSGLFCLANFMYERLGSRSLFLNKGLQNIFPSLTLWWFLLCSSSMAAPPSLNLVGELVLINSLNVYSSLTLVCSFFLVFSSAVYTLFLFSFTQHGKLFSGLYSVLTISVGEFLLIFLHWVPLNLFILKLEMFY</sequence>
<evidence type="ECO:0000256" key="11">
    <source>
        <dbReference type="ARBA" id="ARBA00022989"/>
    </source>
</evidence>
<evidence type="ECO:0000256" key="16">
    <source>
        <dbReference type="ARBA" id="ARBA00049551"/>
    </source>
</evidence>
<feature type="transmembrane region" description="Helical" evidence="17">
    <location>
        <begin position="85"/>
        <end position="104"/>
    </location>
</feature>
<dbReference type="GO" id="GO:0042773">
    <property type="term" value="P:ATP synthesis coupled electron transport"/>
    <property type="evidence" value="ECO:0007669"/>
    <property type="project" value="InterPro"/>
</dbReference>
<evidence type="ECO:0000256" key="4">
    <source>
        <dbReference type="ARBA" id="ARBA00012944"/>
    </source>
</evidence>
<keyword evidence="12 17" id="KW-0520">NAD</keyword>
<evidence type="ECO:0000259" key="19">
    <source>
        <dbReference type="Pfam" id="PF01059"/>
    </source>
</evidence>
<reference evidence="20" key="1">
    <citation type="submission" date="2019-09" db="EMBL/GenBank/DDBJ databases">
        <authorList>
            <person name="Song X."/>
        </authorList>
    </citation>
    <scope>NUCLEOTIDE SEQUENCE</scope>
    <source>
        <strain evidence="20">YSSYXD201907</strain>
    </source>
</reference>
<comment type="similarity">
    <text evidence="3 17">Belongs to the complex I subunit 4 family.</text>
</comment>
<evidence type="ECO:0000256" key="14">
    <source>
        <dbReference type="ARBA" id="ARBA00023128"/>
    </source>
</evidence>
<dbReference type="Pfam" id="PF00361">
    <property type="entry name" value="Proton_antipo_M"/>
    <property type="match status" value="1"/>
</dbReference>
<accession>A0A8F4WEN7</accession>
<feature type="transmembrane region" description="Helical" evidence="17">
    <location>
        <begin position="110"/>
        <end position="129"/>
    </location>
</feature>
<feature type="transmembrane region" description="Helical" evidence="17">
    <location>
        <begin position="410"/>
        <end position="429"/>
    </location>
</feature>
<keyword evidence="10 17" id="KW-0249">Electron transport</keyword>
<dbReference type="EMBL" id="MN528600">
    <property type="protein sequence ID" value="QXG82906.1"/>
    <property type="molecule type" value="Genomic_DNA"/>
</dbReference>
<dbReference type="InterPro" id="IPR000260">
    <property type="entry name" value="NADH4_N"/>
</dbReference>
<evidence type="ECO:0000256" key="15">
    <source>
        <dbReference type="ARBA" id="ARBA00023136"/>
    </source>
</evidence>
<keyword evidence="15 17" id="KW-0472">Membrane</keyword>
<evidence type="ECO:0000256" key="8">
    <source>
        <dbReference type="ARBA" id="ARBA00022692"/>
    </source>
</evidence>
<dbReference type="GO" id="GO:0008137">
    <property type="term" value="F:NADH dehydrogenase (ubiquinone) activity"/>
    <property type="evidence" value="ECO:0007669"/>
    <property type="project" value="UniProtKB-UniRule"/>
</dbReference>
<keyword evidence="13 17" id="KW-0830">Ubiquinone</keyword>
<evidence type="ECO:0000256" key="12">
    <source>
        <dbReference type="ARBA" id="ARBA00023027"/>
    </source>
</evidence>
<keyword evidence="9" id="KW-1278">Translocase</keyword>
<dbReference type="InterPro" id="IPR003918">
    <property type="entry name" value="NADH_UbQ_OxRdtase"/>
</dbReference>
<dbReference type="GO" id="GO:0031966">
    <property type="term" value="C:mitochondrial membrane"/>
    <property type="evidence" value="ECO:0007669"/>
    <property type="project" value="UniProtKB-SubCell"/>
</dbReference>
<dbReference type="RefSeq" id="YP_010269881.1">
    <property type="nucleotide sequence ID" value="NC_060713.1"/>
</dbReference>
<dbReference type="AlphaFoldDB" id="A0A8F4WEN7"/>
<evidence type="ECO:0000256" key="17">
    <source>
        <dbReference type="RuleBase" id="RU003297"/>
    </source>
</evidence>
<feature type="transmembrane region" description="Helical" evidence="17">
    <location>
        <begin position="376"/>
        <end position="398"/>
    </location>
</feature>
<evidence type="ECO:0000256" key="5">
    <source>
        <dbReference type="ARBA" id="ARBA00021006"/>
    </source>
</evidence>
<feature type="domain" description="NADH:quinone oxidoreductase/Mrp antiporter transmembrane" evidence="18">
    <location>
        <begin position="106"/>
        <end position="384"/>
    </location>
</feature>
<comment type="catalytic activity">
    <reaction evidence="16 17">
        <text>a ubiquinone + NADH + 5 H(+)(in) = a ubiquinol + NAD(+) + 4 H(+)(out)</text>
        <dbReference type="Rhea" id="RHEA:29091"/>
        <dbReference type="Rhea" id="RHEA-COMP:9565"/>
        <dbReference type="Rhea" id="RHEA-COMP:9566"/>
        <dbReference type="ChEBI" id="CHEBI:15378"/>
        <dbReference type="ChEBI" id="CHEBI:16389"/>
        <dbReference type="ChEBI" id="CHEBI:17976"/>
        <dbReference type="ChEBI" id="CHEBI:57540"/>
        <dbReference type="ChEBI" id="CHEBI:57945"/>
        <dbReference type="EC" id="7.1.1.2"/>
    </reaction>
</comment>
<feature type="transmembrane region" description="Helical" evidence="17">
    <location>
        <begin position="55"/>
        <end position="73"/>
    </location>
</feature>
<feature type="transmembrane region" description="Helical" evidence="17">
    <location>
        <begin position="141"/>
        <end position="160"/>
    </location>
</feature>
<dbReference type="PRINTS" id="PR01437">
    <property type="entry name" value="NUOXDRDTASE4"/>
</dbReference>
<name>A0A8F4WEN7_9CUCU</name>
<feature type="transmembrane region" description="Helical" evidence="17">
    <location>
        <begin position="7"/>
        <end position="35"/>
    </location>
</feature>
<feature type="domain" description="NADH:ubiquinone oxidoreductase chain 4 N-terminal" evidence="19">
    <location>
        <begin position="1"/>
        <end position="103"/>
    </location>
</feature>
<dbReference type="EC" id="7.1.1.2" evidence="4 17"/>
<protein>
    <recommendedName>
        <fullName evidence="5 17">NADH-ubiquinone oxidoreductase chain 4</fullName>
        <ecNumber evidence="4 17">7.1.1.2</ecNumber>
    </recommendedName>
</protein>
<organism evidence="20">
    <name type="scientific">Polygraphus poligraphus</name>
    <dbReference type="NCBI Taxonomy" id="516982"/>
    <lineage>
        <taxon>Eukaryota</taxon>
        <taxon>Metazoa</taxon>
        <taxon>Ecdysozoa</taxon>
        <taxon>Arthropoda</taxon>
        <taxon>Hexapoda</taxon>
        <taxon>Insecta</taxon>
        <taxon>Pterygota</taxon>
        <taxon>Neoptera</taxon>
        <taxon>Endopterygota</taxon>
        <taxon>Coleoptera</taxon>
        <taxon>Polyphaga</taxon>
        <taxon>Cucujiformia</taxon>
        <taxon>Curculionidae</taxon>
        <taxon>Scolytinae</taxon>
        <taxon>Polygraphus</taxon>
    </lineage>
</organism>
<evidence type="ECO:0000256" key="2">
    <source>
        <dbReference type="ARBA" id="ARBA00004225"/>
    </source>
</evidence>
<keyword evidence="7 17" id="KW-0679">Respiratory chain</keyword>
<feature type="transmembrane region" description="Helical" evidence="17">
    <location>
        <begin position="271"/>
        <end position="290"/>
    </location>
</feature>
<evidence type="ECO:0000256" key="13">
    <source>
        <dbReference type="ARBA" id="ARBA00023075"/>
    </source>
</evidence>
<keyword evidence="8 17" id="KW-0812">Transmembrane</keyword>
<evidence type="ECO:0000256" key="3">
    <source>
        <dbReference type="ARBA" id="ARBA00009025"/>
    </source>
</evidence>
<dbReference type="GeneID" id="70623834"/>
<dbReference type="Pfam" id="PF01059">
    <property type="entry name" value="Oxidored_q5_N"/>
    <property type="match status" value="1"/>
</dbReference>
<evidence type="ECO:0000256" key="10">
    <source>
        <dbReference type="ARBA" id="ARBA00022982"/>
    </source>
</evidence>
<dbReference type="GO" id="GO:0003954">
    <property type="term" value="F:NADH dehydrogenase activity"/>
    <property type="evidence" value="ECO:0007669"/>
    <property type="project" value="TreeGrafter"/>
</dbReference>
<dbReference type="CTD" id="4538"/>
<comment type="function">
    <text evidence="1">Core subunit of the mitochondrial membrane respiratory chain NADH dehydrogenase (Complex I) that is believed to belong to the minimal assembly required for catalysis. Complex I functions in the transfer of electrons from NADH to the respiratory chain. The immediate electron acceptor for the enzyme is believed to be ubiquinone.</text>
</comment>
<evidence type="ECO:0000256" key="7">
    <source>
        <dbReference type="ARBA" id="ARBA00022660"/>
    </source>
</evidence>
<comment type="subcellular location">
    <subcellularLocation>
        <location evidence="2 17">Mitochondrion membrane</location>
        <topology evidence="2 17">Multi-pass membrane protein</topology>
    </subcellularLocation>
</comment>
<evidence type="ECO:0000256" key="1">
    <source>
        <dbReference type="ARBA" id="ARBA00003257"/>
    </source>
</evidence>
<keyword evidence="6 17" id="KW-0813">Transport</keyword>